<dbReference type="EMBL" id="HACA01008005">
    <property type="protein sequence ID" value="CDW25366.1"/>
    <property type="molecule type" value="Transcribed_RNA"/>
</dbReference>
<reference evidence="1" key="1">
    <citation type="submission" date="2014-05" db="EMBL/GenBank/DDBJ databases">
        <authorList>
            <person name="Chronopoulou M."/>
        </authorList>
    </citation>
    <scope>NUCLEOTIDE SEQUENCE</scope>
    <source>
        <tissue evidence="1">Whole organism</tissue>
    </source>
</reference>
<accession>A0A0K2TIN8</accession>
<evidence type="ECO:0000313" key="1">
    <source>
        <dbReference type="EMBL" id="CDW25366.1"/>
    </source>
</evidence>
<name>A0A0K2TIN8_LEPSM</name>
<sequence length="13" mass="1509">MAKMLHLLKTILP</sequence>
<protein>
    <submittedName>
        <fullName evidence="1">Uncharacterized protein</fullName>
    </submittedName>
</protein>
<organism evidence="1">
    <name type="scientific">Lepeophtheirus salmonis</name>
    <name type="common">Salmon louse</name>
    <name type="synonym">Caligus salmonis</name>
    <dbReference type="NCBI Taxonomy" id="72036"/>
    <lineage>
        <taxon>Eukaryota</taxon>
        <taxon>Metazoa</taxon>
        <taxon>Ecdysozoa</taxon>
        <taxon>Arthropoda</taxon>
        <taxon>Crustacea</taxon>
        <taxon>Multicrustacea</taxon>
        <taxon>Hexanauplia</taxon>
        <taxon>Copepoda</taxon>
        <taxon>Siphonostomatoida</taxon>
        <taxon>Caligidae</taxon>
        <taxon>Lepeophtheirus</taxon>
    </lineage>
</organism>
<proteinExistence type="predicted"/>